<dbReference type="InterPro" id="IPR050691">
    <property type="entry name" value="Hyaluronan_bind_Proteoglycan"/>
</dbReference>
<dbReference type="InterPro" id="IPR018378">
    <property type="entry name" value="C-type_lectin_CS"/>
</dbReference>
<evidence type="ECO:0000256" key="10">
    <source>
        <dbReference type="ARBA" id="ARBA00023180"/>
    </source>
</evidence>
<feature type="domain" description="Ig-like" evidence="18">
    <location>
        <begin position="68"/>
        <end position="191"/>
    </location>
</feature>
<dbReference type="CDD" id="cd00033">
    <property type="entry name" value="CCP"/>
    <property type="match status" value="1"/>
</dbReference>
<dbReference type="InterPro" id="IPR001304">
    <property type="entry name" value="C-type_lectin-like"/>
</dbReference>
<evidence type="ECO:0000256" key="7">
    <source>
        <dbReference type="ARBA" id="ARBA00022737"/>
    </source>
</evidence>
<dbReference type="PROSITE" id="PS00615">
    <property type="entry name" value="C_TYPE_LECTIN_1"/>
    <property type="match status" value="1"/>
</dbReference>
<keyword evidence="10" id="KW-0325">Glycoprotein</keyword>
<feature type="domain" description="Link" evidence="20">
    <location>
        <begin position="572"/>
        <end position="668"/>
    </location>
</feature>
<feature type="disulfide bond" evidence="15">
    <location>
        <begin position="337"/>
        <end position="358"/>
    </location>
</feature>
<dbReference type="InterPro" id="IPR003599">
    <property type="entry name" value="Ig_sub"/>
</dbReference>
<feature type="disulfide bond" evidence="15">
    <location>
        <begin position="517"/>
        <end position="538"/>
    </location>
</feature>
<name>A0A8C1BKN7_CYPCA</name>
<accession>A0A8C1BKN7</accession>
<dbReference type="InterPro" id="IPR036179">
    <property type="entry name" value="Ig-like_dom_sf"/>
</dbReference>
<comment type="similarity">
    <text evidence="2">Belongs to the aggrecan/versican proteoglycan family.</text>
</comment>
<keyword evidence="6" id="KW-0732">Signal</keyword>
<evidence type="ECO:0000313" key="22">
    <source>
        <dbReference type="Proteomes" id="UP001108240"/>
    </source>
</evidence>
<keyword evidence="8" id="KW-0654">Proteoglycan</keyword>
<keyword evidence="5" id="KW-0479">Metal-binding</keyword>
<dbReference type="InterPro" id="IPR016187">
    <property type="entry name" value="CTDL_fold"/>
</dbReference>
<feature type="domain" description="Sushi" evidence="19">
    <location>
        <begin position="1112"/>
        <end position="1172"/>
    </location>
</feature>
<keyword evidence="9 14" id="KW-1015">Disulfide bond</keyword>
<feature type="domain" description="Link" evidence="20">
    <location>
        <begin position="471"/>
        <end position="566"/>
    </location>
</feature>
<keyword evidence="22" id="KW-1185">Reference proteome</keyword>
<protein>
    <recommendedName>
        <fullName evidence="12">Aggrecan core protein</fullName>
    </recommendedName>
    <alternativeName>
        <fullName evidence="13">Cartilage-specific proteoglycan core protein</fullName>
    </alternativeName>
</protein>
<dbReference type="InterPro" id="IPR035976">
    <property type="entry name" value="Sushi/SCR/CCP_sf"/>
</dbReference>
<dbReference type="FunFam" id="3.10.100.10:FF:000003">
    <property type="entry name" value="Versican core protein"/>
    <property type="match status" value="1"/>
</dbReference>
<feature type="compositionally biased region" description="Gly residues" evidence="16">
    <location>
        <begin position="728"/>
        <end position="737"/>
    </location>
</feature>
<dbReference type="PROSITE" id="PS50963">
    <property type="entry name" value="LINK_2"/>
    <property type="match status" value="4"/>
</dbReference>
<dbReference type="SMART" id="SM00032">
    <property type="entry name" value="CCP"/>
    <property type="match status" value="1"/>
</dbReference>
<dbReference type="Gene3D" id="2.60.40.10">
    <property type="entry name" value="Immunoglobulins"/>
    <property type="match status" value="1"/>
</dbReference>
<dbReference type="GeneTree" id="ENSGT00940000155971"/>
<dbReference type="GO" id="GO:0005615">
    <property type="term" value="C:extracellular space"/>
    <property type="evidence" value="ECO:0007669"/>
    <property type="project" value="TreeGrafter"/>
</dbReference>
<dbReference type="Pfam" id="PF00084">
    <property type="entry name" value="Sushi"/>
    <property type="match status" value="1"/>
</dbReference>
<dbReference type="PROSITE" id="PS50923">
    <property type="entry name" value="SUSHI"/>
    <property type="match status" value="1"/>
</dbReference>
<evidence type="ECO:0000256" key="1">
    <source>
        <dbReference type="ARBA" id="ARBA00004498"/>
    </source>
</evidence>
<evidence type="ECO:0000256" key="5">
    <source>
        <dbReference type="ARBA" id="ARBA00022723"/>
    </source>
</evidence>
<organism evidence="21 22">
    <name type="scientific">Cyprinus carpio carpio</name>
    <dbReference type="NCBI Taxonomy" id="630221"/>
    <lineage>
        <taxon>Eukaryota</taxon>
        <taxon>Metazoa</taxon>
        <taxon>Chordata</taxon>
        <taxon>Craniata</taxon>
        <taxon>Vertebrata</taxon>
        <taxon>Euteleostomi</taxon>
        <taxon>Actinopterygii</taxon>
        <taxon>Neopterygii</taxon>
        <taxon>Teleostei</taxon>
        <taxon>Ostariophysi</taxon>
        <taxon>Cypriniformes</taxon>
        <taxon>Cyprinidae</taxon>
        <taxon>Cyprininae</taxon>
        <taxon>Cyprinus</taxon>
    </lineage>
</organism>
<comment type="caution">
    <text evidence="15">Lacks conserved residue(s) required for the propagation of feature annotation.</text>
</comment>
<dbReference type="FunFam" id="2.10.70.10:FF:000003">
    <property type="entry name" value="Versican core protein"/>
    <property type="match status" value="1"/>
</dbReference>
<evidence type="ECO:0000256" key="4">
    <source>
        <dbReference type="ARBA" id="ARBA00022530"/>
    </source>
</evidence>
<evidence type="ECO:0000259" key="18">
    <source>
        <dbReference type="PROSITE" id="PS50835"/>
    </source>
</evidence>
<dbReference type="FunFam" id="3.10.100.10:FF:000002">
    <property type="entry name" value="Hyaluronan proteoglycan link protein 1"/>
    <property type="match status" value="2"/>
</dbReference>
<feature type="domain" description="Link" evidence="20">
    <location>
        <begin position="293"/>
        <end position="390"/>
    </location>
</feature>
<evidence type="ECO:0000256" key="6">
    <source>
        <dbReference type="ARBA" id="ARBA00022729"/>
    </source>
</evidence>
<dbReference type="OMA" id="PRIMCID"/>
<dbReference type="GO" id="GO:0007155">
    <property type="term" value="P:cell adhesion"/>
    <property type="evidence" value="ECO:0007669"/>
    <property type="project" value="InterPro"/>
</dbReference>
<evidence type="ECO:0000256" key="13">
    <source>
        <dbReference type="ARBA" id="ARBA00042947"/>
    </source>
</evidence>
<proteinExistence type="inferred from homology"/>
<feature type="compositionally biased region" description="Gly residues" evidence="16">
    <location>
        <begin position="704"/>
        <end position="713"/>
    </location>
</feature>
<dbReference type="GO" id="GO:0001501">
    <property type="term" value="P:skeletal system development"/>
    <property type="evidence" value="ECO:0007669"/>
    <property type="project" value="TreeGrafter"/>
</dbReference>
<dbReference type="PRINTS" id="PR01265">
    <property type="entry name" value="LINKMODULE"/>
</dbReference>
<dbReference type="PANTHER" id="PTHR22804">
    <property type="entry name" value="AGGRECAN/VERSICAN PROTEOGLYCAN"/>
    <property type="match status" value="1"/>
</dbReference>
<dbReference type="FunFam" id="3.10.100.10:FF:000009">
    <property type="entry name" value="Aggrecan core protein"/>
    <property type="match status" value="1"/>
</dbReference>
<feature type="domain" description="C-type lectin" evidence="17">
    <location>
        <begin position="994"/>
        <end position="1108"/>
    </location>
</feature>
<dbReference type="Pfam" id="PF00059">
    <property type="entry name" value="Lectin_C"/>
    <property type="match status" value="1"/>
</dbReference>
<feature type="disulfide bond" evidence="14">
    <location>
        <begin position="1143"/>
        <end position="1170"/>
    </location>
</feature>
<dbReference type="InterPro" id="IPR007110">
    <property type="entry name" value="Ig-like_dom"/>
</dbReference>
<dbReference type="InterPro" id="IPR000538">
    <property type="entry name" value="Link_dom"/>
</dbReference>
<reference evidence="21" key="2">
    <citation type="submission" date="2025-09" db="UniProtKB">
        <authorList>
            <consortium name="Ensembl"/>
        </authorList>
    </citation>
    <scope>IDENTIFICATION</scope>
</reference>
<dbReference type="SMART" id="SM00034">
    <property type="entry name" value="CLECT"/>
    <property type="match status" value="1"/>
</dbReference>
<feature type="disulfide bond" evidence="15">
    <location>
        <begin position="239"/>
        <end position="260"/>
    </location>
</feature>
<dbReference type="SUPFAM" id="SSF48726">
    <property type="entry name" value="Immunoglobulin"/>
    <property type="match status" value="1"/>
</dbReference>
<dbReference type="SUPFAM" id="SSF56436">
    <property type="entry name" value="C-type lectin-like"/>
    <property type="match status" value="5"/>
</dbReference>
<dbReference type="GO" id="GO:0072534">
    <property type="term" value="C:perineuronal net"/>
    <property type="evidence" value="ECO:0007669"/>
    <property type="project" value="TreeGrafter"/>
</dbReference>
<evidence type="ECO:0000256" key="16">
    <source>
        <dbReference type="SAM" id="MobiDB-lite"/>
    </source>
</evidence>
<dbReference type="GO" id="GO:0010001">
    <property type="term" value="P:glial cell differentiation"/>
    <property type="evidence" value="ECO:0007669"/>
    <property type="project" value="TreeGrafter"/>
</dbReference>
<dbReference type="InterPro" id="IPR013106">
    <property type="entry name" value="Ig_V-set"/>
</dbReference>
<dbReference type="GO" id="GO:0045202">
    <property type="term" value="C:synapse"/>
    <property type="evidence" value="ECO:0007669"/>
    <property type="project" value="TreeGrafter"/>
</dbReference>
<dbReference type="SMART" id="SM00406">
    <property type="entry name" value="IGv"/>
    <property type="match status" value="1"/>
</dbReference>
<keyword evidence="3" id="KW-0964">Secreted</keyword>
<dbReference type="CDD" id="cd03520">
    <property type="entry name" value="Link_domain_CSPGs_modules_2_4"/>
    <property type="match status" value="2"/>
</dbReference>
<evidence type="ECO:0000256" key="2">
    <source>
        <dbReference type="ARBA" id="ARBA00006838"/>
    </source>
</evidence>
<feature type="region of interest" description="Disordered" evidence="16">
    <location>
        <begin position="697"/>
        <end position="753"/>
    </location>
</feature>
<evidence type="ECO:0000256" key="3">
    <source>
        <dbReference type="ARBA" id="ARBA00022525"/>
    </source>
</evidence>
<reference evidence="21" key="1">
    <citation type="submission" date="2025-08" db="UniProtKB">
        <authorList>
            <consortium name="Ensembl"/>
        </authorList>
    </citation>
    <scope>IDENTIFICATION</scope>
</reference>
<dbReference type="FunFam" id="3.10.100.10:FF:000011">
    <property type="entry name" value="Aggrecan core protein"/>
    <property type="match status" value="1"/>
</dbReference>
<dbReference type="PROSITE" id="PS50041">
    <property type="entry name" value="C_TYPE_LECTIN_2"/>
    <property type="match status" value="1"/>
</dbReference>
<dbReference type="AlphaFoldDB" id="A0A8C1BKN7"/>
<dbReference type="SMART" id="SM00409">
    <property type="entry name" value="IG"/>
    <property type="match status" value="1"/>
</dbReference>
<evidence type="ECO:0000259" key="19">
    <source>
        <dbReference type="PROSITE" id="PS50923"/>
    </source>
</evidence>
<evidence type="ECO:0000259" key="20">
    <source>
        <dbReference type="PROSITE" id="PS50963"/>
    </source>
</evidence>
<dbReference type="PANTHER" id="PTHR22804:SF42">
    <property type="entry name" value="AGGRECAN CORE PROTEIN"/>
    <property type="match status" value="1"/>
</dbReference>
<keyword evidence="7" id="KW-0677">Repeat</keyword>
<dbReference type="PROSITE" id="PS01241">
    <property type="entry name" value="LINK_1"/>
    <property type="match status" value="2"/>
</dbReference>
<dbReference type="Pfam" id="PF00193">
    <property type="entry name" value="Xlink"/>
    <property type="match status" value="4"/>
</dbReference>
<dbReference type="GO" id="GO:0046872">
    <property type="term" value="F:metal ion binding"/>
    <property type="evidence" value="ECO:0007669"/>
    <property type="project" value="UniProtKB-KW"/>
</dbReference>
<feature type="disulfide bond" evidence="14">
    <location>
        <begin position="1114"/>
        <end position="1157"/>
    </location>
</feature>
<dbReference type="GO" id="GO:0007417">
    <property type="term" value="P:central nervous system development"/>
    <property type="evidence" value="ECO:0007669"/>
    <property type="project" value="TreeGrafter"/>
</dbReference>
<dbReference type="Proteomes" id="UP001108240">
    <property type="component" value="Unplaced"/>
</dbReference>
<evidence type="ECO:0000256" key="14">
    <source>
        <dbReference type="PROSITE-ProRule" id="PRU00302"/>
    </source>
</evidence>
<feature type="compositionally biased region" description="Low complexity" evidence="16">
    <location>
        <begin position="714"/>
        <end position="727"/>
    </location>
</feature>
<feature type="domain" description="Link" evidence="20">
    <location>
        <begin position="193"/>
        <end position="288"/>
    </location>
</feature>
<dbReference type="PROSITE" id="PS50835">
    <property type="entry name" value="IG_LIKE"/>
    <property type="match status" value="1"/>
</dbReference>
<dbReference type="GO" id="GO:0002052">
    <property type="term" value="P:positive regulation of neuroblast proliferation"/>
    <property type="evidence" value="ECO:0007669"/>
    <property type="project" value="TreeGrafter"/>
</dbReference>
<dbReference type="InterPro" id="IPR000436">
    <property type="entry name" value="Sushi_SCR_CCP_dom"/>
</dbReference>
<dbReference type="Gene3D" id="2.10.70.10">
    <property type="entry name" value="Complement Module, domain 1"/>
    <property type="match status" value="1"/>
</dbReference>
<dbReference type="Ensembl" id="ENSCCRT00000037325.2">
    <property type="protein sequence ID" value="ENSCCRP00000034443.2"/>
    <property type="gene ID" value="ENSCCRG00000018477.2"/>
</dbReference>
<keyword evidence="4" id="KW-0272">Extracellular matrix</keyword>
<feature type="compositionally biased region" description="Low complexity" evidence="16">
    <location>
        <begin position="738"/>
        <end position="751"/>
    </location>
</feature>
<dbReference type="SMART" id="SM00445">
    <property type="entry name" value="LINK"/>
    <property type="match status" value="4"/>
</dbReference>
<dbReference type="CDD" id="cd03517">
    <property type="entry name" value="Link_domain_CSPGs_modules_1_3"/>
    <property type="match status" value="2"/>
</dbReference>
<sequence>MTSCFQSIPNFHQEYSSSVRLCKASETGRKSFWNGLSDLLSPVCPTCHTYRGTTVCYWASSLKVTSIPISVSIPVEPPLRPLLGGSMIIPCYFQDNTVQDPGAPTTAPLPHRIKWSYINKGRISLILIASGGVVQVETDYVDRVHLVNYPMVPTDATIEISELHSNDSGTYRCEVMQGLEDNYDSVEMQVQGIVFHYRAISTRYTLTFEMAKAACIQNSAVIATPAQLQAAYDDGYHQCDAGWLSDQTVRYPIHEPREPCYGDKENFPGVRTYGVRDINETYDVYCFAEKMSGSVFYSMSVEKFTFAEAEDQCAKLGAQLATTGQLYLAWKAGMDVCNAGWLADRSVRYPINIARPQCGGGLLGVRTVYLFPNQTGYPHPDSRYDAICYAGNVATFTSSPSDYTEEVTTEGEVRGQLVTDEPLNTTSIESPSPLPPNITEVEEDIINVATALPYLGYEIPMDNVTAETKGVVFHYRADSRRYAYTFEEAQVACQKLGAVIATPELLQVAYEAGLHQCSAGWLQDQTVRYPIVHPQNKCSGDQKDLPGIRSYNVRPAHERYDVYCYVDQLKGEIFHVSSLAGFTYYEAVAHCRKRGSTLASTGELYASWNQGFHKCSPGWLSDRSVRYSVRNPGFDCGENKTGVHTIYAQPNQTGFPNPYSRYDAYCIRGITACIPSIANSCYTSILIPLKGKAGGEESSLPSGLGSGSSGSGTSGFFSGEESSLPSGLGSGSSGSGTSGFFSGEESSLPSGLGSGISGSGTSGFFSGEESSGSGFSGVSFINTEMIDLTASPSGEQELSGVSPFDLTDVSGFSSASSSAFGSGSSQDGKIVILTDDEVELTFRPTIGTEQGRGSVEISGEGSSQEHYAEVLSISLSNSTSYEDYWRVNETVDHLPERHKQLNVITEAFDLTDQSPLSTTPPTTSILITSPSALLQTPKSMEEPSLTDASSNLCDPNPCGQGLCFLQGGIAVCQCHLGFSGENSIQGCAEGWMEFMGSCYIHFDERETWTSAEQHCQELNSHLVSISSQQEQEFVKNQARDYQWIGLNDMDVQNQFRWTDGSPLEYENWRPNQPDNYFSTGEDCVVMIWHEDGQWNDVPCNYHLPFTCKSGPVTCSSPPEVKNARMLGNSKDRYPVNSIIRYQCDSGFTQRHLSVVRCLPDGQWEEPKVECIGGKTNNRLRKRSLKTHPKAVNSRTWRKVL</sequence>
<comment type="subcellular location">
    <subcellularLocation>
        <location evidence="1">Secreted</location>
        <location evidence="1">Extracellular space</location>
        <location evidence="1">Extracellular matrix</location>
    </subcellularLocation>
</comment>
<feature type="disulfide bond" evidence="15">
    <location>
        <begin position="615"/>
        <end position="636"/>
    </location>
</feature>
<keyword evidence="14" id="KW-0768">Sushi</keyword>
<dbReference type="Gene3D" id="3.10.100.10">
    <property type="entry name" value="Mannose-Binding Protein A, subunit A"/>
    <property type="match status" value="5"/>
</dbReference>
<evidence type="ECO:0000259" key="17">
    <source>
        <dbReference type="PROSITE" id="PS50041"/>
    </source>
</evidence>
<evidence type="ECO:0000256" key="11">
    <source>
        <dbReference type="ARBA" id="ARBA00023319"/>
    </source>
</evidence>
<dbReference type="SUPFAM" id="SSF57535">
    <property type="entry name" value="Complement control module/SCR domain"/>
    <property type="match status" value="1"/>
</dbReference>
<evidence type="ECO:0000313" key="21">
    <source>
        <dbReference type="Ensembl" id="ENSCCRP00000034443.2"/>
    </source>
</evidence>
<keyword evidence="11" id="KW-0393">Immunoglobulin domain</keyword>
<dbReference type="InterPro" id="IPR013783">
    <property type="entry name" value="Ig-like_fold"/>
</dbReference>
<dbReference type="InterPro" id="IPR016186">
    <property type="entry name" value="C-type_lectin-like/link_sf"/>
</dbReference>
<evidence type="ECO:0000256" key="8">
    <source>
        <dbReference type="ARBA" id="ARBA00022974"/>
    </source>
</evidence>
<evidence type="ECO:0000256" key="15">
    <source>
        <dbReference type="PROSITE-ProRule" id="PRU00323"/>
    </source>
</evidence>
<evidence type="ECO:0000256" key="9">
    <source>
        <dbReference type="ARBA" id="ARBA00023157"/>
    </source>
</evidence>
<dbReference type="GO" id="GO:0005540">
    <property type="term" value="F:hyaluronic acid binding"/>
    <property type="evidence" value="ECO:0007669"/>
    <property type="project" value="InterPro"/>
</dbReference>
<evidence type="ECO:0000256" key="12">
    <source>
        <dbReference type="ARBA" id="ARBA00039399"/>
    </source>
</evidence>